<keyword evidence="2" id="KW-1185">Reference proteome</keyword>
<dbReference type="Proteomes" id="UP000194236">
    <property type="component" value="Unassembled WGS sequence"/>
</dbReference>
<sequence>GIGLHILYTSEHEELIRCFDLASNDQLNSFESSMSKLNFNTKNTDDDVNHCIRKQRSIPSSDSSTGDSSSQLLSSCFGDADTLSANYYCGGVGGGGGSMITVKNSEFYHSTINLTAIKQQTSQSSSSPLNNMTSCSTPPSSFSSNTIGRFSNITSAHLTG</sequence>
<feature type="non-terminal residue" evidence="1">
    <location>
        <position position="160"/>
    </location>
</feature>
<dbReference type="EMBL" id="MUJZ01022909">
    <property type="protein sequence ID" value="OTF79484.1"/>
    <property type="molecule type" value="Genomic_DNA"/>
</dbReference>
<name>A0A1Y3BHF7_EURMA</name>
<feature type="non-terminal residue" evidence="1">
    <location>
        <position position="1"/>
    </location>
</feature>
<proteinExistence type="predicted"/>
<dbReference type="AlphaFoldDB" id="A0A1Y3BHF7"/>
<gene>
    <name evidence="1" type="ORF">BLA29_005793</name>
</gene>
<comment type="caution">
    <text evidence="1">The sequence shown here is derived from an EMBL/GenBank/DDBJ whole genome shotgun (WGS) entry which is preliminary data.</text>
</comment>
<organism evidence="1 2">
    <name type="scientific">Euroglyphus maynei</name>
    <name type="common">Mayne's house dust mite</name>
    <dbReference type="NCBI Taxonomy" id="6958"/>
    <lineage>
        <taxon>Eukaryota</taxon>
        <taxon>Metazoa</taxon>
        <taxon>Ecdysozoa</taxon>
        <taxon>Arthropoda</taxon>
        <taxon>Chelicerata</taxon>
        <taxon>Arachnida</taxon>
        <taxon>Acari</taxon>
        <taxon>Acariformes</taxon>
        <taxon>Sarcoptiformes</taxon>
        <taxon>Astigmata</taxon>
        <taxon>Psoroptidia</taxon>
        <taxon>Analgoidea</taxon>
        <taxon>Pyroglyphidae</taxon>
        <taxon>Pyroglyphinae</taxon>
        <taxon>Euroglyphus</taxon>
    </lineage>
</organism>
<evidence type="ECO:0000313" key="1">
    <source>
        <dbReference type="EMBL" id="OTF79484.1"/>
    </source>
</evidence>
<evidence type="ECO:0000313" key="2">
    <source>
        <dbReference type="Proteomes" id="UP000194236"/>
    </source>
</evidence>
<reference evidence="1 2" key="1">
    <citation type="submission" date="2017-03" db="EMBL/GenBank/DDBJ databases">
        <title>Genome Survey of Euroglyphus maynei.</title>
        <authorList>
            <person name="Arlian L.G."/>
            <person name="Morgan M.S."/>
            <person name="Rider S.D."/>
        </authorList>
    </citation>
    <scope>NUCLEOTIDE SEQUENCE [LARGE SCALE GENOMIC DNA]</scope>
    <source>
        <strain evidence="1">Arlian Lab</strain>
        <tissue evidence="1">Whole body</tissue>
    </source>
</reference>
<accession>A0A1Y3BHF7</accession>
<protein>
    <submittedName>
        <fullName evidence="1">Uncharacterized protein</fullName>
    </submittedName>
</protein>